<name>A0A378Y1G6_PAEPO</name>
<evidence type="ECO:0000313" key="2">
    <source>
        <dbReference type="Proteomes" id="UP000254400"/>
    </source>
</evidence>
<accession>A0A378Y1G6</accession>
<reference evidence="1 2" key="1">
    <citation type="submission" date="2018-06" db="EMBL/GenBank/DDBJ databases">
        <authorList>
            <consortium name="Pathogen Informatics"/>
            <person name="Doyle S."/>
        </authorList>
    </citation>
    <scope>NUCLEOTIDE SEQUENCE [LARGE SCALE GENOMIC DNA]</scope>
    <source>
        <strain evidence="1 2">NCTC10343</strain>
    </source>
</reference>
<dbReference type="EMBL" id="UGSC01000001">
    <property type="protein sequence ID" value="SUA70127.1"/>
    <property type="molecule type" value="Genomic_DNA"/>
</dbReference>
<dbReference type="GeneID" id="93346370"/>
<dbReference type="AlphaFoldDB" id="A0A378Y1G6"/>
<dbReference type="Proteomes" id="UP000254400">
    <property type="component" value="Unassembled WGS sequence"/>
</dbReference>
<organism evidence="1 2">
    <name type="scientific">Paenibacillus polymyxa</name>
    <name type="common">Bacillus polymyxa</name>
    <dbReference type="NCBI Taxonomy" id="1406"/>
    <lineage>
        <taxon>Bacteria</taxon>
        <taxon>Bacillati</taxon>
        <taxon>Bacillota</taxon>
        <taxon>Bacilli</taxon>
        <taxon>Bacillales</taxon>
        <taxon>Paenibacillaceae</taxon>
        <taxon>Paenibacillus</taxon>
    </lineage>
</organism>
<protein>
    <submittedName>
        <fullName evidence="1">Uncharacterized protein</fullName>
    </submittedName>
</protein>
<gene>
    <name evidence="1" type="ORF">NCTC10343_02997</name>
</gene>
<evidence type="ECO:0000313" key="1">
    <source>
        <dbReference type="EMBL" id="SUA70127.1"/>
    </source>
</evidence>
<sequence length="75" mass="8610">MANNLDRFESPYHEFRFPDAQNEEVNKFLTCAGCNEDILVGEEILILFDSLSVHDDYDCLKKANGAKRILAGEEW</sequence>
<proteinExistence type="predicted"/>
<dbReference type="RefSeq" id="WP_019687527.1">
    <property type="nucleotide sequence ID" value="NZ_CP049598.1"/>
</dbReference>